<evidence type="ECO:0000259" key="3">
    <source>
        <dbReference type="Pfam" id="PF00884"/>
    </source>
</evidence>
<dbReference type="Gene3D" id="3.40.720.10">
    <property type="entry name" value="Alkaline Phosphatase, subunit A"/>
    <property type="match status" value="1"/>
</dbReference>
<evidence type="ECO:0000256" key="1">
    <source>
        <dbReference type="ARBA" id="ARBA00008779"/>
    </source>
</evidence>
<evidence type="ECO:0000256" key="2">
    <source>
        <dbReference type="SAM" id="MobiDB-lite"/>
    </source>
</evidence>
<dbReference type="InterPro" id="IPR017850">
    <property type="entry name" value="Alkaline_phosphatase_core_sf"/>
</dbReference>
<sequence length="442" mass="49635">MVENVLLITIDSLRYDTYQEMQPSLPSIADLESEGRSCSHAFATGPGTTTSFPGILTGTLPLSHGGLGPLAPSRPRIASELRDRGFETGGFHSNPYLSSYFHYDEGFDSFEDYQNPLMGVATQIFPRGIEINNPKLRRLDDVVNLTGLLKSAYQRVSGKARPYVSAEVITDDTVAWLEETREPFFGWTHYMDVHHPCHPPRKDREAFGVEHVDTATVSEMYSSLIRDPDSLTDSDIDEMLALYRAAISYVDRQVGRLLDALRRNGVFEETLVVLTSDHGELFGEYGRYGKPERMYDELLRVPLVVVNTPPSIDLPTEGLVSLLDLPPLFHATVDEDVPTAYEGRVPDADRRYVTAEHEVDGDPIVGVRSERWLYEIDEIENERRLFDLQSGRRVDGTDDDEATMVKQAAENRLRRVSEAGEASDEGELTADVEARLEDLGYR</sequence>
<keyword evidence="5" id="KW-1185">Reference proteome</keyword>
<evidence type="ECO:0000313" key="4">
    <source>
        <dbReference type="EMBL" id="MFD1597929.1"/>
    </source>
</evidence>
<dbReference type="RefSeq" id="WP_256421268.1">
    <property type="nucleotide sequence ID" value="NZ_JANHDI010000007.1"/>
</dbReference>
<organism evidence="4 5">
    <name type="scientific">Halobellus rarus</name>
    <dbReference type="NCBI Taxonomy" id="1126237"/>
    <lineage>
        <taxon>Archaea</taxon>
        <taxon>Methanobacteriati</taxon>
        <taxon>Methanobacteriota</taxon>
        <taxon>Stenosarchaea group</taxon>
        <taxon>Halobacteria</taxon>
        <taxon>Halobacteriales</taxon>
        <taxon>Haloferacaceae</taxon>
        <taxon>Halobellus</taxon>
    </lineage>
</organism>
<dbReference type="InterPro" id="IPR000917">
    <property type="entry name" value="Sulfatase_N"/>
</dbReference>
<protein>
    <submittedName>
        <fullName evidence="4">Sulfatase</fullName>
    </submittedName>
</protein>
<accession>A0ABD6CIE6</accession>
<dbReference type="PANTHER" id="PTHR42693">
    <property type="entry name" value="ARYLSULFATASE FAMILY MEMBER"/>
    <property type="match status" value="1"/>
</dbReference>
<dbReference type="PANTHER" id="PTHR42693:SF33">
    <property type="entry name" value="ARYLSULFATASE"/>
    <property type="match status" value="1"/>
</dbReference>
<dbReference type="CDD" id="cd16148">
    <property type="entry name" value="sulfatase_like"/>
    <property type="match status" value="1"/>
</dbReference>
<name>A0ABD6CIE6_9EURY</name>
<feature type="region of interest" description="Disordered" evidence="2">
    <location>
        <begin position="408"/>
        <end position="442"/>
    </location>
</feature>
<dbReference type="SUPFAM" id="SSF53649">
    <property type="entry name" value="Alkaline phosphatase-like"/>
    <property type="match status" value="1"/>
</dbReference>
<dbReference type="InterPro" id="IPR050738">
    <property type="entry name" value="Sulfatase"/>
</dbReference>
<proteinExistence type="inferred from homology"/>
<feature type="compositionally biased region" description="Acidic residues" evidence="2">
    <location>
        <begin position="421"/>
        <end position="430"/>
    </location>
</feature>
<feature type="compositionally biased region" description="Basic and acidic residues" evidence="2">
    <location>
        <begin position="409"/>
        <end position="418"/>
    </location>
</feature>
<dbReference type="Proteomes" id="UP001597085">
    <property type="component" value="Unassembled WGS sequence"/>
</dbReference>
<feature type="compositionally biased region" description="Basic and acidic residues" evidence="2">
    <location>
        <begin position="432"/>
        <end position="442"/>
    </location>
</feature>
<dbReference type="EMBL" id="JBHUDK010000002">
    <property type="protein sequence ID" value="MFD1597929.1"/>
    <property type="molecule type" value="Genomic_DNA"/>
</dbReference>
<feature type="domain" description="Sulfatase N-terminal" evidence="3">
    <location>
        <begin position="4"/>
        <end position="325"/>
    </location>
</feature>
<gene>
    <name evidence="4" type="ORF">ACFSBX_03025</name>
</gene>
<dbReference type="AlphaFoldDB" id="A0ABD6CIE6"/>
<comment type="caution">
    <text evidence="4">The sequence shown here is derived from an EMBL/GenBank/DDBJ whole genome shotgun (WGS) entry which is preliminary data.</text>
</comment>
<comment type="similarity">
    <text evidence="1">Belongs to the sulfatase family.</text>
</comment>
<evidence type="ECO:0000313" key="5">
    <source>
        <dbReference type="Proteomes" id="UP001597085"/>
    </source>
</evidence>
<reference evidence="4 5" key="1">
    <citation type="journal article" date="2019" name="Int. J. Syst. Evol. Microbiol.">
        <title>The Global Catalogue of Microorganisms (GCM) 10K type strain sequencing project: providing services to taxonomists for standard genome sequencing and annotation.</title>
        <authorList>
            <consortium name="The Broad Institute Genomics Platform"/>
            <consortium name="The Broad Institute Genome Sequencing Center for Infectious Disease"/>
            <person name="Wu L."/>
            <person name="Ma J."/>
        </authorList>
    </citation>
    <scope>NUCLEOTIDE SEQUENCE [LARGE SCALE GENOMIC DNA]</scope>
    <source>
        <strain evidence="4 5">CGMCC 1.12121</strain>
    </source>
</reference>
<dbReference type="Pfam" id="PF00884">
    <property type="entry name" value="Sulfatase"/>
    <property type="match status" value="1"/>
</dbReference>